<keyword evidence="5" id="KW-0808">Transferase</keyword>
<comment type="similarity">
    <text evidence="3">Belongs to the SINA (Seven in absentia) family.</text>
</comment>
<feature type="region of interest" description="Disordered" evidence="11">
    <location>
        <begin position="1"/>
        <end position="21"/>
    </location>
</feature>
<evidence type="ECO:0000256" key="11">
    <source>
        <dbReference type="SAM" id="MobiDB-lite"/>
    </source>
</evidence>
<comment type="catalytic activity">
    <reaction evidence="1">
        <text>S-ubiquitinyl-[E2 ubiquitin-conjugating enzyme]-L-cysteine + [acceptor protein]-L-lysine = [E2 ubiquitin-conjugating enzyme]-L-cysteine + N(6)-ubiquitinyl-[acceptor protein]-L-lysine.</text>
        <dbReference type="EC" id="2.3.2.27"/>
    </reaction>
</comment>
<comment type="pathway">
    <text evidence="2">Protein modification; protein ubiquitination.</text>
</comment>
<dbReference type="GO" id="GO:0031624">
    <property type="term" value="F:ubiquitin conjugating enzyme binding"/>
    <property type="evidence" value="ECO:0007669"/>
    <property type="project" value="TreeGrafter"/>
</dbReference>
<name>A0AA38IG13_9CUCU</name>
<dbReference type="EMBL" id="JALNTZ010000004">
    <property type="protein sequence ID" value="KAJ3654571.1"/>
    <property type="molecule type" value="Genomic_DNA"/>
</dbReference>
<dbReference type="PANTHER" id="PTHR45877">
    <property type="entry name" value="E3 UBIQUITIN-PROTEIN LIGASE SIAH2"/>
    <property type="match status" value="1"/>
</dbReference>
<keyword evidence="8" id="KW-0833">Ubl conjugation pathway</keyword>
<feature type="domain" description="RING-type" evidence="12">
    <location>
        <begin position="339"/>
        <end position="374"/>
    </location>
</feature>
<keyword evidence="6" id="KW-0479">Metal-binding</keyword>
<dbReference type="SUPFAM" id="SSF49599">
    <property type="entry name" value="TRAF domain-like"/>
    <property type="match status" value="2"/>
</dbReference>
<evidence type="ECO:0000256" key="8">
    <source>
        <dbReference type="ARBA" id="ARBA00022786"/>
    </source>
</evidence>
<accession>A0AA38IG13</accession>
<dbReference type="InterPro" id="IPR013083">
    <property type="entry name" value="Znf_RING/FYVE/PHD"/>
</dbReference>
<evidence type="ECO:0000256" key="4">
    <source>
        <dbReference type="ARBA" id="ARBA00012483"/>
    </source>
</evidence>
<keyword evidence="15" id="KW-1185">Reference proteome</keyword>
<reference evidence="14" key="1">
    <citation type="journal article" date="2023" name="G3 (Bethesda)">
        <title>Whole genome assemblies of Zophobas morio and Tenebrio molitor.</title>
        <authorList>
            <person name="Kaur S."/>
            <person name="Stinson S.A."/>
            <person name="diCenzo G.C."/>
        </authorList>
    </citation>
    <scope>NUCLEOTIDE SEQUENCE</scope>
    <source>
        <strain evidence="14">QUZm001</strain>
    </source>
</reference>
<proteinExistence type="inferred from homology"/>
<dbReference type="FunFam" id="3.30.40.10:FF:000041">
    <property type="entry name" value="E3 ubiquitin-protein ligase SINAT3"/>
    <property type="match status" value="1"/>
</dbReference>
<evidence type="ECO:0000256" key="10">
    <source>
        <dbReference type="PROSITE-ProRule" id="PRU00455"/>
    </source>
</evidence>
<dbReference type="InterPro" id="IPR001841">
    <property type="entry name" value="Znf_RING"/>
</dbReference>
<evidence type="ECO:0000259" key="12">
    <source>
        <dbReference type="PROSITE" id="PS50089"/>
    </source>
</evidence>
<evidence type="ECO:0000256" key="2">
    <source>
        <dbReference type="ARBA" id="ARBA00004906"/>
    </source>
</evidence>
<dbReference type="Pfam" id="PF21362">
    <property type="entry name" value="Sina_RING"/>
    <property type="match status" value="1"/>
</dbReference>
<evidence type="ECO:0000313" key="15">
    <source>
        <dbReference type="Proteomes" id="UP001168821"/>
    </source>
</evidence>
<evidence type="ECO:0000256" key="9">
    <source>
        <dbReference type="ARBA" id="ARBA00022833"/>
    </source>
</evidence>
<dbReference type="GO" id="GO:0005737">
    <property type="term" value="C:cytoplasm"/>
    <property type="evidence" value="ECO:0007669"/>
    <property type="project" value="TreeGrafter"/>
</dbReference>
<dbReference type="Pfam" id="PF21361">
    <property type="entry name" value="Sina_ZnF"/>
    <property type="match status" value="2"/>
</dbReference>
<keyword evidence="9" id="KW-0862">Zinc</keyword>
<dbReference type="GO" id="GO:0008270">
    <property type="term" value="F:zinc ion binding"/>
    <property type="evidence" value="ECO:0007669"/>
    <property type="project" value="UniProtKB-KW"/>
</dbReference>
<feature type="domain" description="SIAH-type" evidence="13">
    <location>
        <begin position="391"/>
        <end position="452"/>
    </location>
</feature>
<evidence type="ECO:0000259" key="13">
    <source>
        <dbReference type="PROSITE" id="PS51081"/>
    </source>
</evidence>
<dbReference type="EC" id="2.3.2.27" evidence="4"/>
<evidence type="ECO:0000256" key="7">
    <source>
        <dbReference type="ARBA" id="ARBA00022771"/>
    </source>
</evidence>
<protein>
    <recommendedName>
        <fullName evidence="4">RING-type E3 ubiquitin transferase</fullName>
        <ecNumber evidence="4">2.3.2.27</ecNumber>
    </recommendedName>
</protein>
<keyword evidence="7 10" id="KW-0863">Zinc-finger</keyword>
<evidence type="ECO:0000256" key="5">
    <source>
        <dbReference type="ARBA" id="ARBA00022679"/>
    </source>
</evidence>
<dbReference type="AlphaFoldDB" id="A0AA38IG13"/>
<dbReference type="PANTHER" id="PTHR45877:SF2">
    <property type="entry name" value="E3 UBIQUITIN-PROTEIN LIGASE SINA-RELATED"/>
    <property type="match status" value="1"/>
</dbReference>
<sequence>MESTNGTKPTDPVPQDAPPHRCQQCSSRIVALHYPIDKHGKNGGVDMEKRVTENWVIRRRSRQQRQTNQDLFKMLAPPEALPHLKCSACTKHLSYFPVYVSQNSESTKLGTLCGRCSENLIVNERNYVRDTLYETMAQFIKFPCIYHSEGCIESLIPADVPNHERNCPYRIISCALDCVWQGTVHELCTHIEDTHQNVLIRNGEFEMDILNSYETYSFLVHEDEIFNLKRKYNSTDKIFTCSLFSYKVLDTVTNHYYEVTVFNGNRNLSVKFPLRRAENFKEDNVTVIDVEKVKRQLDDPSIIIGSIRIFTLDNQKEEKPTPKNPYTELELSMLNELECPVCFEYMIPPIFQCDGGHSICSNCKSQIKECPTCKEEIDDTHNFALEKMAQLIHYRCKFNELGCNYRAKPDEMKQHQTFCLFGPHQCPLKDYENCKWAHAAKEIYPHIVSKHHENLLEIDHVQVFMGDDYLTQEEDLCYIKKFSDALFKLHYRFSQNCFYWSMQLIGPPDEARKYRFEIDVLDNTNSNQKIFLRNFCAPLTDKNETFNQDSPHVFLKLEQIQPLLTDQLNYFIRIIK</sequence>
<dbReference type="InterPro" id="IPR004162">
    <property type="entry name" value="SINA-like_animal"/>
</dbReference>
<dbReference type="Proteomes" id="UP001168821">
    <property type="component" value="Unassembled WGS sequence"/>
</dbReference>
<dbReference type="InterPro" id="IPR049548">
    <property type="entry name" value="Sina-like_RING"/>
</dbReference>
<organism evidence="14 15">
    <name type="scientific">Zophobas morio</name>
    <dbReference type="NCBI Taxonomy" id="2755281"/>
    <lineage>
        <taxon>Eukaryota</taxon>
        <taxon>Metazoa</taxon>
        <taxon>Ecdysozoa</taxon>
        <taxon>Arthropoda</taxon>
        <taxon>Hexapoda</taxon>
        <taxon>Insecta</taxon>
        <taxon>Pterygota</taxon>
        <taxon>Neoptera</taxon>
        <taxon>Endopterygota</taxon>
        <taxon>Coleoptera</taxon>
        <taxon>Polyphaga</taxon>
        <taxon>Cucujiformia</taxon>
        <taxon>Tenebrionidae</taxon>
        <taxon>Zophobas</taxon>
    </lineage>
</organism>
<evidence type="ECO:0000256" key="3">
    <source>
        <dbReference type="ARBA" id="ARBA00009119"/>
    </source>
</evidence>
<dbReference type="PROSITE" id="PS51081">
    <property type="entry name" value="ZF_SIAH"/>
    <property type="match status" value="2"/>
</dbReference>
<dbReference type="GO" id="GO:0061630">
    <property type="term" value="F:ubiquitin protein ligase activity"/>
    <property type="evidence" value="ECO:0007669"/>
    <property type="project" value="UniProtKB-EC"/>
</dbReference>
<evidence type="ECO:0000256" key="6">
    <source>
        <dbReference type="ARBA" id="ARBA00022723"/>
    </source>
</evidence>
<dbReference type="InterPro" id="IPR013010">
    <property type="entry name" value="Znf_SIAH"/>
</dbReference>
<evidence type="ECO:0000313" key="14">
    <source>
        <dbReference type="EMBL" id="KAJ3654571.1"/>
    </source>
</evidence>
<dbReference type="PROSITE" id="PS50089">
    <property type="entry name" value="ZF_RING_2"/>
    <property type="match status" value="1"/>
</dbReference>
<dbReference type="GO" id="GO:0043161">
    <property type="term" value="P:proteasome-mediated ubiquitin-dependent protein catabolic process"/>
    <property type="evidence" value="ECO:0007669"/>
    <property type="project" value="TreeGrafter"/>
</dbReference>
<gene>
    <name evidence="14" type="ORF">Zmor_013749</name>
</gene>
<dbReference type="Gene3D" id="3.30.40.10">
    <property type="entry name" value="Zinc/RING finger domain, C3HC4 (zinc finger)"/>
    <property type="match status" value="3"/>
</dbReference>
<comment type="caution">
    <text evidence="14">The sequence shown here is derived from an EMBL/GenBank/DDBJ whole genome shotgun (WGS) entry which is preliminary data.</text>
</comment>
<feature type="domain" description="SIAH-type" evidence="13">
    <location>
        <begin position="139"/>
        <end position="196"/>
    </location>
</feature>
<evidence type="ECO:0000256" key="1">
    <source>
        <dbReference type="ARBA" id="ARBA00000900"/>
    </source>
</evidence>
<dbReference type="SUPFAM" id="SSF57850">
    <property type="entry name" value="RING/U-box"/>
    <property type="match status" value="1"/>
</dbReference>